<sequence length="297" mass="33947">MDGSGDPVPAEKDSTDEASHGITQLSLRKDEEYYNMQMKKNRGMAVIFAYSEYKANRCPERKRAKNDVIICKTSFERLQYNVTVHWNLIKKSFLNELIKICEADHSECDSLVVIFMSHGGIDEKTNLEFLETFDLKVNTIELWKKVTPEKCPTLAGKPKMFFIQACRGADADEGIQLKKTNIGMSVQTDTIRLGSMHAEEDEEDYSIPLYADLLIMWASYSGMVSHNTVRKGINGSVFLHFLCKTLDENAEHEDLSSMLLRIKRQVATEFESNYPGSKKQIPQVLSTLMRKVLFYDK</sequence>
<dbReference type="PROSITE" id="PS01121">
    <property type="entry name" value="CASPASE_HIS"/>
    <property type="match status" value="1"/>
</dbReference>
<dbReference type="GO" id="GO:0006915">
    <property type="term" value="P:apoptotic process"/>
    <property type="evidence" value="ECO:0007669"/>
    <property type="project" value="TreeGrafter"/>
</dbReference>
<dbReference type="PRINTS" id="PR00376">
    <property type="entry name" value="IL1BCENZYME"/>
</dbReference>
<dbReference type="PROSITE" id="PS01122">
    <property type="entry name" value="CASPASE_CYS"/>
    <property type="match status" value="1"/>
</dbReference>
<keyword evidence="5" id="KW-0865">Zymogen</keyword>
<evidence type="ECO:0000313" key="10">
    <source>
        <dbReference type="EMBL" id="KAK7080777.1"/>
    </source>
</evidence>
<dbReference type="InterPro" id="IPR011600">
    <property type="entry name" value="Pept_C14_caspase"/>
</dbReference>
<proteinExistence type="inferred from homology"/>
<keyword evidence="2" id="KW-0645">Protease</keyword>
<dbReference type="InterPro" id="IPR016129">
    <property type="entry name" value="Caspase_his_AS"/>
</dbReference>
<dbReference type="InterPro" id="IPR033139">
    <property type="entry name" value="Caspase_cys_AS"/>
</dbReference>
<protein>
    <submittedName>
        <fullName evidence="10">Uncharacterized protein</fullName>
    </submittedName>
</protein>
<dbReference type="Proteomes" id="UP001381693">
    <property type="component" value="Unassembled WGS sequence"/>
</dbReference>
<evidence type="ECO:0000256" key="1">
    <source>
        <dbReference type="ARBA" id="ARBA00010134"/>
    </source>
</evidence>
<evidence type="ECO:0000256" key="5">
    <source>
        <dbReference type="ARBA" id="ARBA00023145"/>
    </source>
</evidence>
<dbReference type="PANTHER" id="PTHR10454:SF232">
    <property type="entry name" value="AT03047P-RELATED"/>
    <property type="match status" value="1"/>
</dbReference>
<comment type="similarity">
    <text evidence="1 6">Belongs to the peptidase C14A family.</text>
</comment>
<feature type="domain" description="Caspase family p20" evidence="9">
    <location>
        <begin position="41"/>
        <end position="170"/>
    </location>
</feature>
<feature type="region of interest" description="Disordered" evidence="7">
    <location>
        <begin position="1"/>
        <end position="21"/>
    </location>
</feature>
<keyword evidence="11" id="KW-1185">Reference proteome</keyword>
<dbReference type="PROSITE" id="PS50208">
    <property type="entry name" value="CASPASE_P20"/>
    <property type="match status" value="1"/>
</dbReference>
<organism evidence="10 11">
    <name type="scientific">Halocaridina rubra</name>
    <name type="common">Hawaiian red shrimp</name>
    <dbReference type="NCBI Taxonomy" id="373956"/>
    <lineage>
        <taxon>Eukaryota</taxon>
        <taxon>Metazoa</taxon>
        <taxon>Ecdysozoa</taxon>
        <taxon>Arthropoda</taxon>
        <taxon>Crustacea</taxon>
        <taxon>Multicrustacea</taxon>
        <taxon>Malacostraca</taxon>
        <taxon>Eumalacostraca</taxon>
        <taxon>Eucarida</taxon>
        <taxon>Decapoda</taxon>
        <taxon>Pleocyemata</taxon>
        <taxon>Caridea</taxon>
        <taxon>Atyoidea</taxon>
        <taxon>Atyidae</taxon>
        <taxon>Halocaridina</taxon>
    </lineage>
</organism>
<dbReference type="PANTHER" id="PTHR10454">
    <property type="entry name" value="CASPASE"/>
    <property type="match status" value="1"/>
</dbReference>
<dbReference type="Pfam" id="PF00656">
    <property type="entry name" value="Peptidase_C14"/>
    <property type="match status" value="1"/>
</dbReference>
<dbReference type="SMART" id="SM00115">
    <property type="entry name" value="CASc"/>
    <property type="match status" value="1"/>
</dbReference>
<keyword evidence="4" id="KW-0788">Thiol protease</keyword>
<gene>
    <name evidence="10" type="ORF">SK128_011666</name>
</gene>
<dbReference type="AlphaFoldDB" id="A0AAN8XCA9"/>
<feature type="compositionally biased region" description="Basic and acidic residues" evidence="7">
    <location>
        <begin position="9"/>
        <end position="19"/>
    </location>
</feature>
<evidence type="ECO:0000259" key="8">
    <source>
        <dbReference type="PROSITE" id="PS50207"/>
    </source>
</evidence>
<evidence type="ECO:0000256" key="2">
    <source>
        <dbReference type="ARBA" id="ARBA00022670"/>
    </source>
</evidence>
<comment type="caution">
    <text evidence="10">The sequence shown here is derived from an EMBL/GenBank/DDBJ whole genome shotgun (WGS) entry which is preliminary data.</text>
</comment>
<dbReference type="InterPro" id="IPR029030">
    <property type="entry name" value="Caspase-like_dom_sf"/>
</dbReference>
<evidence type="ECO:0000313" key="11">
    <source>
        <dbReference type="Proteomes" id="UP001381693"/>
    </source>
</evidence>
<dbReference type="InterPro" id="IPR001309">
    <property type="entry name" value="Pept_C14_p20"/>
</dbReference>
<evidence type="ECO:0000259" key="9">
    <source>
        <dbReference type="PROSITE" id="PS50208"/>
    </source>
</evidence>
<reference evidence="10 11" key="1">
    <citation type="submission" date="2023-11" db="EMBL/GenBank/DDBJ databases">
        <title>Halocaridina rubra genome assembly.</title>
        <authorList>
            <person name="Smith C."/>
        </authorList>
    </citation>
    <scope>NUCLEOTIDE SEQUENCE [LARGE SCALE GENOMIC DNA]</scope>
    <source>
        <strain evidence="10">EP-1</strain>
        <tissue evidence="10">Whole</tissue>
    </source>
</reference>
<dbReference type="InterPro" id="IPR015917">
    <property type="entry name" value="Pept_C14A"/>
</dbReference>
<evidence type="ECO:0000256" key="6">
    <source>
        <dbReference type="RuleBase" id="RU003971"/>
    </source>
</evidence>
<dbReference type="SUPFAM" id="SSF52129">
    <property type="entry name" value="Caspase-like"/>
    <property type="match status" value="1"/>
</dbReference>
<dbReference type="GO" id="GO:0006508">
    <property type="term" value="P:proteolysis"/>
    <property type="evidence" value="ECO:0007669"/>
    <property type="project" value="UniProtKB-KW"/>
</dbReference>
<keyword evidence="3" id="KW-0378">Hydrolase</keyword>
<evidence type="ECO:0000256" key="4">
    <source>
        <dbReference type="ARBA" id="ARBA00022807"/>
    </source>
</evidence>
<feature type="domain" description="Caspase family p10" evidence="8">
    <location>
        <begin position="203"/>
        <end position="296"/>
    </location>
</feature>
<dbReference type="GO" id="GO:0043525">
    <property type="term" value="P:positive regulation of neuron apoptotic process"/>
    <property type="evidence" value="ECO:0007669"/>
    <property type="project" value="TreeGrafter"/>
</dbReference>
<accession>A0AAN8XCA9</accession>
<dbReference type="Gene3D" id="3.40.50.1460">
    <property type="match status" value="1"/>
</dbReference>
<name>A0AAN8XCA9_HALRR</name>
<dbReference type="InterPro" id="IPR002398">
    <property type="entry name" value="Pept_C14"/>
</dbReference>
<dbReference type="PROSITE" id="PS50207">
    <property type="entry name" value="CASPASE_P10"/>
    <property type="match status" value="1"/>
</dbReference>
<dbReference type="GO" id="GO:0004197">
    <property type="term" value="F:cysteine-type endopeptidase activity"/>
    <property type="evidence" value="ECO:0007669"/>
    <property type="project" value="InterPro"/>
</dbReference>
<dbReference type="GO" id="GO:0005737">
    <property type="term" value="C:cytoplasm"/>
    <property type="evidence" value="ECO:0007669"/>
    <property type="project" value="TreeGrafter"/>
</dbReference>
<dbReference type="InterPro" id="IPR002138">
    <property type="entry name" value="Pept_C14_p10"/>
</dbReference>
<evidence type="ECO:0000256" key="3">
    <source>
        <dbReference type="ARBA" id="ARBA00022801"/>
    </source>
</evidence>
<evidence type="ECO:0000256" key="7">
    <source>
        <dbReference type="SAM" id="MobiDB-lite"/>
    </source>
</evidence>
<dbReference type="EMBL" id="JAXCGZ010005796">
    <property type="protein sequence ID" value="KAK7080777.1"/>
    <property type="molecule type" value="Genomic_DNA"/>
</dbReference>